<protein>
    <submittedName>
        <fullName evidence="1">Uncharacterized protein</fullName>
    </submittedName>
</protein>
<dbReference type="Proteomes" id="UP000067626">
    <property type="component" value="Chromosome"/>
</dbReference>
<dbReference type="RefSeq" id="WP_050432808.1">
    <property type="nucleotide sequence ID" value="NZ_CP012159.1"/>
</dbReference>
<evidence type="ECO:0000313" key="1">
    <source>
        <dbReference type="EMBL" id="AKT40954.1"/>
    </source>
</evidence>
<keyword evidence="2" id="KW-1185">Reference proteome</keyword>
<evidence type="ECO:0000313" key="2">
    <source>
        <dbReference type="Proteomes" id="UP000067626"/>
    </source>
</evidence>
<proteinExistence type="predicted"/>
<dbReference type="EMBL" id="CP012159">
    <property type="protein sequence ID" value="AKT40954.1"/>
    <property type="molecule type" value="Genomic_DNA"/>
</dbReference>
<dbReference type="KEGG" id="ccro:CMC5_051110"/>
<name>A0A0K1EJB5_CHOCO</name>
<accession>A0A0K1EJB5</accession>
<dbReference type="STRING" id="52.CMC5_051110"/>
<reference evidence="1 2" key="1">
    <citation type="submission" date="2015-07" db="EMBL/GenBank/DDBJ databases">
        <title>Genome analysis of myxobacterium Chondromyces crocatus Cm c5 reveals a high potential for natural compound synthesis and the genetic basis for the loss of fruiting body formation.</title>
        <authorList>
            <person name="Zaburannyi N."/>
            <person name="Bunk B."/>
            <person name="Maier J."/>
            <person name="Overmann J."/>
            <person name="Mueller R."/>
        </authorList>
    </citation>
    <scope>NUCLEOTIDE SEQUENCE [LARGE SCALE GENOMIC DNA]</scope>
    <source>
        <strain evidence="1 2">Cm c5</strain>
    </source>
</reference>
<sequence>MTSALRSALCVALAAALGGCVEGARFVASPQEYAAYRAHRTEPSLEARLSAASDYLKRYPEGAFAGEVKSWLQRAEPVYFEVKQGSAAGLRAYLGALPDGAFSARARVALAKLEIARAPDDVASGEETEARIDAQQALRERAVREVELWLDRLLDPRLWGGAPMSQAPASVLVPFSLALPWPACRSIEETGDGPSSGPNAPAGVRRCAKLLSLPYSVSGGVGGEERELTLEVAVVQDAAGRPIEATVGGPEMFTRLEEARSVRAIDAGDAAARVSGISLAVTMARRAFSAKVSEEPTCRREPVAPVVLALGCGGVALDVRAAIEAGDDDRILITPLSRPAQVSSAADSADPRR</sequence>
<gene>
    <name evidence="1" type="ORF">CMC5_051110</name>
</gene>
<dbReference type="AlphaFoldDB" id="A0A0K1EJB5"/>
<organism evidence="1 2">
    <name type="scientific">Chondromyces crocatus</name>
    <dbReference type="NCBI Taxonomy" id="52"/>
    <lineage>
        <taxon>Bacteria</taxon>
        <taxon>Pseudomonadati</taxon>
        <taxon>Myxococcota</taxon>
        <taxon>Polyangia</taxon>
        <taxon>Polyangiales</taxon>
        <taxon>Polyangiaceae</taxon>
        <taxon>Chondromyces</taxon>
    </lineage>
</organism>
<dbReference type="PROSITE" id="PS51257">
    <property type="entry name" value="PROKAR_LIPOPROTEIN"/>
    <property type="match status" value="1"/>
</dbReference>
<dbReference type="OrthoDB" id="5509127at2"/>